<feature type="transmembrane region" description="Helical" evidence="8">
    <location>
        <begin position="93"/>
        <end position="111"/>
    </location>
</feature>
<keyword evidence="7 8" id="KW-0472">Membrane</keyword>
<evidence type="ECO:0000256" key="4">
    <source>
        <dbReference type="ARBA" id="ARBA00022568"/>
    </source>
</evidence>
<dbReference type="InterPro" id="IPR044880">
    <property type="entry name" value="NCX_ion-bd_dom_sf"/>
</dbReference>
<feature type="domain" description="Sodium/calcium exchanger membrane region" evidence="9">
    <location>
        <begin position="13"/>
        <end position="125"/>
    </location>
</feature>
<sequence>MLKRPVTILASGSLFNIPDAVLGLSFLAAGSGLPESISMAIISMRGEGAFGVSNALGANTMNILFSLGMPWFFKTITQGTSSKSFIQIQSGSIEYTILALIGVVAVLYVTLYLKKFRLVCVVMAILSEMVFFNNSICLSLFKTYFKQVRQGWKTRIHTSDKNSYILYERLLICLLKHQGPMYLFSVPNIHISSYITQRILDFVKFTLHEMRQVFMAAREL</sequence>
<comment type="subcellular location">
    <subcellularLocation>
        <location evidence="1">Membrane</location>
        <topology evidence="1">Multi-pass membrane protein</topology>
    </subcellularLocation>
</comment>
<evidence type="ECO:0000313" key="11">
    <source>
        <dbReference type="Proteomes" id="UP001162164"/>
    </source>
</evidence>
<dbReference type="InterPro" id="IPR004481">
    <property type="entry name" value="K/Na/Ca-exchanger"/>
</dbReference>
<feature type="transmembrane region" description="Helical" evidence="8">
    <location>
        <begin position="20"/>
        <end position="42"/>
    </location>
</feature>
<evidence type="ECO:0000259" key="9">
    <source>
        <dbReference type="Pfam" id="PF01699"/>
    </source>
</evidence>
<keyword evidence="3" id="KW-0050">Antiport</keyword>
<comment type="similarity">
    <text evidence="2">Belongs to the Ca(2+):cation antiporter (CaCA) (TC 2.A.19) family. SLC24A subfamily.</text>
</comment>
<evidence type="ECO:0000256" key="2">
    <source>
        <dbReference type="ARBA" id="ARBA00005364"/>
    </source>
</evidence>
<feature type="transmembrane region" description="Helical" evidence="8">
    <location>
        <begin position="118"/>
        <end position="141"/>
    </location>
</feature>
<protein>
    <recommendedName>
        <fullName evidence="9">Sodium/calcium exchanger membrane region domain-containing protein</fullName>
    </recommendedName>
</protein>
<evidence type="ECO:0000256" key="8">
    <source>
        <dbReference type="SAM" id="Phobius"/>
    </source>
</evidence>
<dbReference type="EMBL" id="JAPWTJ010000203">
    <property type="protein sequence ID" value="KAJ8981095.1"/>
    <property type="molecule type" value="Genomic_DNA"/>
</dbReference>
<evidence type="ECO:0000256" key="5">
    <source>
        <dbReference type="ARBA" id="ARBA00022692"/>
    </source>
</evidence>
<dbReference type="Proteomes" id="UP001162164">
    <property type="component" value="Unassembled WGS sequence"/>
</dbReference>
<organism evidence="10 11">
    <name type="scientific">Molorchus minor</name>
    <dbReference type="NCBI Taxonomy" id="1323400"/>
    <lineage>
        <taxon>Eukaryota</taxon>
        <taxon>Metazoa</taxon>
        <taxon>Ecdysozoa</taxon>
        <taxon>Arthropoda</taxon>
        <taxon>Hexapoda</taxon>
        <taxon>Insecta</taxon>
        <taxon>Pterygota</taxon>
        <taxon>Neoptera</taxon>
        <taxon>Endopterygota</taxon>
        <taxon>Coleoptera</taxon>
        <taxon>Polyphaga</taxon>
        <taxon>Cucujiformia</taxon>
        <taxon>Chrysomeloidea</taxon>
        <taxon>Cerambycidae</taxon>
        <taxon>Lamiinae</taxon>
        <taxon>Monochamini</taxon>
        <taxon>Molorchus</taxon>
    </lineage>
</organism>
<dbReference type="Pfam" id="PF01699">
    <property type="entry name" value="Na_Ca_ex"/>
    <property type="match status" value="1"/>
</dbReference>
<name>A0ABQ9JUY8_9CUCU</name>
<gene>
    <name evidence="10" type="ORF">NQ317_005492</name>
</gene>
<keyword evidence="6 8" id="KW-1133">Transmembrane helix</keyword>
<keyword evidence="4" id="KW-0813">Transport</keyword>
<dbReference type="PANTHER" id="PTHR10846:SF2">
    <property type="entry name" value="RE48874P"/>
    <property type="match status" value="1"/>
</dbReference>
<dbReference type="Gene3D" id="1.20.1420.30">
    <property type="entry name" value="NCX, central ion-binding region"/>
    <property type="match status" value="1"/>
</dbReference>
<keyword evidence="11" id="KW-1185">Reference proteome</keyword>
<keyword evidence="4" id="KW-0406">Ion transport</keyword>
<comment type="caution">
    <text evidence="10">The sequence shown here is derived from an EMBL/GenBank/DDBJ whole genome shotgun (WGS) entry which is preliminary data.</text>
</comment>
<evidence type="ECO:0000256" key="1">
    <source>
        <dbReference type="ARBA" id="ARBA00004141"/>
    </source>
</evidence>
<dbReference type="InterPro" id="IPR004837">
    <property type="entry name" value="NaCa_Exmemb"/>
</dbReference>
<dbReference type="PANTHER" id="PTHR10846">
    <property type="entry name" value="SODIUM/POTASSIUM/CALCIUM EXCHANGER"/>
    <property type="match status" value="1"/>
</dbReference>
<accession>A0ABQ9JUY8</accession>
<evidence type="ECO:0000313" key="10">
    <source>
        <dbReference type="EMBL" id="KAJ8981095.1"/>
    </source>
</evidence>
<proteinExistence type="inferred from homology"/>
<feature type="transmembrane region" description="Helical" evidence="8">
    <location>
        <begin position="54"/>
        <end position="73"/>
    </location>
</feature>
<evidence type="ECO:0000256" key="7">
    <source>
        <dbReference type="ARBA" id="ARBA00023136"/>
    </source>
</evidence>
<reference evidence="10" key="1">
    <citation type="journal article" date="2023" name="Insect Mol. Biol.">
        <title>Genome sequencing provides insights into the evolution of gene families encoding plant cell wall-degrading enzymes in longhorned beetles.</title>
        <authorList>
            <person name="Shin N.R."/>
            <person name="Okamura Y."/>
            <person name="Kirsch R."/>
            <person name="Pauchet Y."/>
        </authorList>
    </citation>
    <scope>NUCLEOTIDE SEQUENCE</scope>
    <source>
        <strain evidence="10">MMC_N1</strain>
    </source>
</reference>
<evidence type="ECO:0000256" key="3">
    <source>
        <dbReference type="ARBA" id="ARBA00022449"/>
    </source>
</evidence>
<keyword evidence="5 8" id="KW-0812">Transmembrane</keyword>
<keyword evidence="4" id="KW-0109">Calcium transport</keyword>
<keyword evidence="4" id="KW-0106">Calcium</keyword>
<evidence type="ECO:0000256" key="6">
    <source>
        <dbReference type="ARBA" id="ARBA00022989"/>
    </source>
</evidence>